<keyword evidence="1" id="KW-0732">Signal</keyword>
<evidence type="ECO:0000313" key="3">
    <source>
        <dbReference type="Proteomes" id="UP000050761"/>
    </source>
</evidence>
<organism evidence="3 4">
    <name type="scientific">Heligmosomoides polygyrus</name>
    <name type="common">Parasitic roundworm</name>
    <dbReference type="NCBI Taxonomy" id="6339"/>
    <lineage>
        <taxon>Eukaryota</taxon>
        <taxon>Metazoa</taxon>
        <taxon>Ecdysozoa</taxon>
        <taxon>Nematoda</taxon>
        <taxon>Chromadorea</taxon>
        <taxon>Rhabditida</taxon>
        <taxon>Rhabditina</taxon>
        <taxon>Rhabditomorpha</taxon>
        <taxon>Strongyloidea</taxon>
        <taxon>Heligmosomidae</taxon>
        <taxon>Heligmosomoides</taxon>
    </lineage>
</organism>
<protein>
    <submittedName>
        <fullName evidence="4">Thioredoxin domain-containing protein</fullName>
    </submittedName>
</protein>
<feature type="chain" id="PRO_5044551370" evidence="1">
    <location>
        <begin position="23"/>
        <end position="273"/>
    </location>
</feature>
<gene>
    <name evidence="2" type="ORF">HPBE_LOCUS5199</name>
</gene>
<keyword evidence="3" id="KW-1185">Reference proteome</keyword>
<name>A0A183FFC3_HELPZ</name>
<evidence type="ECO:0000256" key="1">
    <source>
        <dbReference type="SAM" id="SignalP"/>
    </source>
</evidence>
<dbReference type="WBParaSite" id="HPBE_0000519801-mRNA-1">
    <property type="protein sequence ID" value="HPBE_0000519801-mRNA-1"/>
    <property type="gene ID" value="HPBE_0000519801"/>
</dbReference>
<accession>A0A183FFC3</accession>
<evidence type="ECO:0000313" key="4">
    <source>
        <dbReference type="WBParaSite" id="HPBE_0000519801-mRNA-1"/>
    </source>
</evidence>
<evidence type="ECO:0000313" key="2">
    <source>
        <dbReference type="EMBL" id="VDO63721.1"/>
    </source>
</evidence>
<sequence>MKFWLTLAVSVLLICAPKGSDSSGKKTSQSKHAISIRRVKELLLGHVHFFAVANTSECSRCAEFMEKIPEFNKELATVNKTLRMYTVDDLAFNAMYLEKRNPRLPSVALLVAGGDSVPYYYYPFPDLVRSFAEQKFTKMLRWTAGVTRMDRIRNDAIRQKFEDARSSLAMDVLKTTVQKIEPHSTIEEFQKSAKVTVVFVVDDEDKEVDFITTLARRNLKVKFGYVMKGSSIAEGLTDYVYVNIINSEQKSMGHAPVDEIARFVKVRLVARIH</sequence>
<dbReference type="EMBL" id="UZAH01025430">
    <property type="protein sequence ID" value="VDO63721.1"/>
    <property type="molecule type" value="Genomic_DNA"/>
</dbReference>
<dbReference type="AlphaFoldDB" id="A0A183FFC3"/>
<accession>A0A3P7WRP3</accession>
<dbReference type="Proteomes" id="UP000050761">
    <property type="component" value="Unassembled WGS sequence"/>
</dbReference>
<feature type="signal peptide" evidence="1">
    <location>
        <begin position="1"/>
        <end position="22"/>
    </location>
</feature>
<reference evidence="4" key="2">
    <citation type="submission" date="2019-09" db="UniProtKB">
        <authorList>
            <consortium name="WormBaseParasite"/>
        </authorList>
    </citation>
    <scope>IDENTIFICATION</scope>
</reference>
<proteinExistence type="predicted"/>
<reference evidence="2 3" key="1">
    <citation type="submission" date="2018-11" db="EMBL/GenBank/DDBJ databases">
        <authorList>
            <consortium name="Pathogen Informatics"/>
        </authorList>
    </citation>
    <scope>NUCLEOTIDE SEQUENCE [LARGE SCALE GENOMIC DNA]</scope>
</reference>